<feature type="region of interest" description="Disordered" evidence="1">
    <location>
        <begin position="1"/>
        <end position="24"/>
    </location>
</feature>
<feature type="compositionally biased region" description="Polar residues" evidence="1">
    <location>
        <begin position="1"/>
        <end position="14"/>
    </location>
</feature>
<dbReference type="Proteomes" id="UP001066276">
    <property type="component" value="Chromosome 6"/>
</dbReference>
<organism evidence="2 3">
    <name type="scientific">Pleurodeles waltl</name>
    <name type="common">Iberian ribbed newt</name>
    <dbReference type="NCBI Taxonomy" id="8319"/>
    <lineage>
        <taxon>Eukaryota</taxon>
        <taxon>Metazoa</taxon>
        <taxon>Chordata</taxon>
        <taxon>Craniata</taxon>
        <taxon>Vertebrata</taxon>
        <taxon>Euteleostomi</taxon>
        <taxon>Amphibia</taxon>
        <taxon>Batrachia</taxon>
        <taxon>Caudata</taxon>
        <taxon>Salamandroidea</taxon>
        <taxon>Salamandridae</taxon>
        <taxon>Pleurodelinae</taxon>
        <taxon>Pleurodeles</taxon>
    </lineage>
</organism>
<evidence type="ECO:0000313" key="3">
    <source>
        <dbReference type="Proteomes" id="UP001066276"/>
    </source>
</evidence>
<accession>A0AAV7QQ39</accession>
<gene>
    <name evidence="2" type="ORF">NDU88_007519</name>
</gene>
<evidence type="ECO:0000256" key="1">
    <source>
        <dbReference type="SAM" id="MobiDB-lite"/>
    </source>
</evidence>
<comment type="caution">
    <text evidence="2">The sequence shown here is derived from an EMBL/GenBank/DDBJ whole genome shotgun (WGS) entry which is preliminary data.</text>
</comment>
<dbReference type="EMBL" id="JANPWB010000010">
    <property type="protein sequence ID" value="KAJ1141184.1"/>
    <property type="molecule type" value="Genomic_DNA"/>
</dbReference>
<sequence length="99" mass="11480">MKKNPSRNNATTGSPALGRKTARRRRENRLLQCQLRGTVDVNCLLSECQQLAGARCEETEKQRFGMRTRGTRAEQKRLRADYIKQFKNTGILIKQHRVH</sequence>
<proteinExistence type="predicted"/>
<name>A0AAV7QQ39_PLEWA</name>
<dbReference type="AlphaFoldDB" id="A0AAV7QQ39"/>
<evidence type="ECO:0000313" key="2">
    <source>
        <dbReference type="EMBL" id="KAJ1141184.1"/>
    </source>
</evidence>
<keyword evidence="3" id="KW-1185">Reference proteome</keyword>
<protein>
    <submittedName>
        <fullName evidence="2">Uncharacterized protein</fullName>
    </submittedName>
</protein>
<reference evidence="2" key="1">
    <citation type="journal article" date="2022" name="bioRxiv">
        <title>Sequencing and chromosome-scale assembly of the giantPleurodeles waltlgenome.</title>
        <authorList>
            <person name="Brown T."/>
            <person name="Elewa A."/>
            <person name="Iarovenko S."/>
            <person name="Subramanian E."/>
            <person name="Araus A.J."/>
            <person name="Petzold A."/>
            <person name="Susuki M."/>
            <person name="Suzuki K.-i.T."/>
            <person name="Hayashi T."/>
            <person name="Toyoda A."/>
            <person name="Oliveira C."/>
            <person name="Osipova E."/>
            <person name="Leigh N.D."/>
            <person name="Simon A."/>
            <person name="Yun M.H."/>
        </authorList>
    </citation>
    <scope>NUCLEOTIDE SEQUENCE</scope>
    <source>
        <strain evidence="2">20211129_DDA</strain>
        <tissue evidence="2">Liver</tissue>
    </source>
</reference>